<dbReference type="GO" id="GO:0005815">
    <property type="term" value="C:microtubule organizing center"/>
    <property type="evidence" value="ECO:0007669"/>
    <property type="project" value="TreeGrafter"/>
</dbReference>
<comment type="subcellular location">
    <subcellularLocation>
        <location evidence="1">Nucleus</location>
    </subcellularLocation>
</comment>
<dbReference type="GO" id="GO:0000400">
    <property type="term" value="F:four-way junction DNA binding"/>
    <property type="evidence" value="ECO:0007669"/>
    <property type="project" value="TreeGrafter"/>
</dbReference>
<dbReference type="VEuPathDB" id="FungiDB:MYCTH_2297728"/>
<dbReference type="GO" id="GO:0033063">
    <property type="term" value="C:Rad51B-Rad51C-Rad51D-XRCC2 complex"/>
    <property type="evidence" value="ECO:0007669"/>
    <property type="project" value="TreeGrafter"/>
</dbReference>
<feature type="region of interest" description="Disordered" evidence="3">
    <location>
        <begin position="280"/>
        <end position="327"/>
    </location>
</feature>
<dbReference type="EMBL" id="CP003002">
    <property type="protein sequence ID" value="AEO54758.1"/>
    <property type="molecule type" value="Genomic_DNA"/>
</dbReference>
<dbReference type="Gene3D" id="3.40.50.300">
    <property type="entry name" value="P-loop containing nucleotide triphosphate hydrolases"/>
    <property type="match status" value="1"/>
</dbReference>
<evidence type="ECO:0000313" key="4">
    <source>
        <dbReference type="EMBL" id="AEO54758.1"/>
    </source>
</evidence>
<protein>
    <recommendedName>
        <fullName evidence="6">DNA recombination and repair protein Rad51-like C-terminal domain-containing protein</fullName>
    </recommendedName>
</protein>
<dbReference type="GO" id="GO:0005657">
    <property type="term" value="C:replication fork"/>
    <property type="evidence" value="ECO:0007669"/>
    <property type="project" value="TreeGrafter"/>
</dbReference>
<dbReference type="InterPro" id="IPR051988">
    <property type="entry name" value="HRR_RAD51_Paralog"/>
</dbReference>
<dbReference type="InterPro" id="IPR027417">
    <property type="entry name" value="P-loop_NTPase"/>
</dbReference>
<dbReference type="OMA" id="DEMGVWE"/>
<dbReference type="GO" id="GO:0000724">
    <property type="term" value="P:double-strand break repair via homologous recombination"/>
    <property type="evidence" value="ECO:0007669"/>
    <property type="project" value="TreeGrafter"/>
</dbReference>
<dbReference type="GO" id="GO:0008094">
    <property type="term" value="F:ATP-dependent activity, acting on DNA"/>
    <property type="evidence" value="ECO:0007669"/>
    <property type="project" value="TreeGrafter"/>
</dbReference>
<dbReference type="GO" id="GO:0000723">
    <property type="term" value="P:telomere maintenance"/>
    <property type="evidence" value="ECO:0007669"/>
    <property type="project" value="TreeGrafter"/>
</dbReference>
<dbReference type="GO" id="GO:0042148">
    <property type="term" value="P:DNA strand invasion"/>
    <property type="evidence" value="ECO:0007669"/>
    <property type="project" value="TreeGrafter"/>
</dbReference>
<accession>G2Q6I6</accession>
<dbReference type="RefSeq" id="XP_003660003.1">
    <property type="nucleotide sequence ID" value="XM_003659955.1"/>
</dbReference>
<dbReference type="GO" id="GO:0007131">
    <property type="term" value="P:reciprocal meiotic recombination"/>
    <property type="evidence" value="ECO:0007669"/>
    <property type="project" value="TreeGrafter"/>
</dbReference>
<evidence type="ECO:0008006" key="6">
    <source>
        <dbReference type="Google" id="ProtNLM"/>
    </source>
</evidence>
<feature type="compositionally biased region" description="Pro residues" evidence="3">
    <location>
        <begin position="316"/>
        <end position="325"/>
    </location>
</feature>
<proteinExistence type="predicted"/>
<evidence type="ECO:0000256" key="3">
    <source>
        <dbReference type="SAM" id="MobiDB-lite"/>
    </source>
</evidence>
<gene>
    <name evidence="4" type="ORF">MYCTH_2297728</name>
</gene>
<evidence type="ECO:0000256" key="1">
    <source>
        <dbReference type="ARBA" id="ARBA00004123"/>
    </source>
</evidence>
<keyword evidence="2" id="KW-0539">Nucleus</keyword>
<dbReference type="GeneID" id="11508922"/>
<feature type="region of interest" description="Disordered" evidence="3">
    <location>
        <begin position="166"/>
        <end position="218"/>
    </location>
</feature>
<evidence type="ECO:0000313" key="5">
    <source>
        <dbReference type="Proteomes" id="UP000007322"/>
    </source>
</evidence>
<evidence type="ECO:0000256" key="2">
    <source>
        <dbReference type="ARBA" id="ARBA00023242"/>
    </source>
</evidence>
<keyword evidence="5" id="KW-1185">Reference proteome</keyword>
<dbReference type="PANTHER" id="PTHR46457">
    <property type="entry name" value="DNA REPAIR PROTEIN RAD51 HOMOLOG 4"/>
    <property type="match status" value="1"/>
</dbReference>
<dbReference type="OrthoDB" id="336321at2759"/>
<dbReference type="eggNOG" id="ENOG502SGEW">
    <property type="taxonomic scope" value="Eukaryota"/>
</dbReference>
<dbReference type="Proteomes" id="UP000007322">
    <property type="component" value="Chromosome 1"/>
</dbReference>
<dbReference type="AlphaFoldDB" id="G2Q6I6"/>
<dbReference type="KEGG" id="mtm:MYCTH_2297728"/>
<dbReference type="GO" id="GO:0003697">
    <property type="term" value="F:single-stranded DNA binding"/>
    <property type="evidence" value="ECO:0007669"/>
    <property type="project" value="TreeGrafter"/>
</dbReference>
<name>G2Q6I6_THET4</name>
<dbReference type="InParanoid" id="G2Q6I6"/>
<reference evidence="4 5" key="1">
    <citation type="journal article" date="2011" name="Nat. Biotechnol.">
        <title>Comparative genomic analysis of the thermophilic biomass-degrading fungi Myceliophthora thermophila and Thielavia terrestris.</title>
        <authorList>
            <person name="Berka R.M."/>
            <person name="Grigoriev I.V."/>
            <person name="Otillar R."/>
            <person name="Salamov A."/>
            <person name="Grimwood J."/>
            <person name="Reid I."/>
            <person name="Ishmael N."/>
            <person name="John T."/>
            <person name="Darmond C."/>
            <person name="Moisan M.-C."/>
            <person name="Henrissat B."/>
            <person name="Coutinho P.M."/>
            <person name="Lombard V."/>
            <person name="Natvig D.O."/>
            <person name="Lindquist E."/>
            <person name="Schmutz J."/>
            <person name="Lucas S."/>
            <person name="Harris P."/>
            <person name="Powlowski J."/>
            <person name="Bellemare A."/>
            <person name="Taylor D."/>
            <person name="Butler G."/>
            <person name="de Vries R.P."/>
            <person name="Allijn I.E."/>
            <person name="van den Brink J."/>
            <person name="Ushinsky S."/>
            <person name="Storms R."/>
            <person name="Powell A.J."/>
            <person name="Paulsen I.T."/>
            <person name="Elbourne L.D.H."/>
            <person name="Baker S.E."/>
            <person name="Magnuson J."/>
            <person name="LaBoissiere S."/>
            <person name="Clutterbuck A.J."/>
            <person name="Martinez D."/>
            <person name="Wogulis M."/>
            <person name="de Leon A.L."/>
            <person name="Rey M.W."/>
            <person name="Tsang A."/>
        </authorList>
    </citation>
    <scope>NUCLEOTIDE SEQUENCE [LARGE SCALE GENOMIC DNA]</scope>
    <source>
        <strain evidence="5">ATCC 42464 / BCRC 31852 / DSM 1799</strain>
    </source>
</reference>
<dbReference type="PANTHER" id="PTHR46457:SF1">
    <property type="entry name" value="DNA REPAIR PROTEIN RAD51 HOMOLOG 4"/>
    <property type="match status" value="1"/>
</dbReference>
<dbReference type="STRING" id="573729.G2Q6I6"/>
<sequence length="445" mass="48097">MAAAFPFSQASSHFPIEQPLPASLLLDREIARKEGLAANGNLMTGCRELDEYVLLGGFERGSVVGVSAEEDGEEEIGLLIGLQTVAHLLASKSTARAMVVTTLSATVLLPKLRNALVGQLMKVQGGWQNFQAELQACLERISISRVFDIEGLWEVLEELEDTVLVRDGESPRPTQTGKRSEIPNSEDDGGLSSSEAPSSKPSPQPESTPVEARSPSPTLPDIILVTHTSTLLNALFTGRDKDTAHNMMLLLASRLHALTRSSAHGAPLFIFLNSTTSPAAFPQPPHADDTTLTAPSRDTPRPPSKHLDSTLRSIFNPPPPPPPPATQTVLAAGAQQEASTSAAASSARRNKPSFGLVFSQMLDLHLLCTRVPRTRADSAALMANPGMNIMDVSYAWVVEVLLDELGVYEKRDGDSLEWRERRSREQRWAAVDVDEEGRVVNATIP</sequence>
<organism evidence="4 5">
    <name type="scientific">Thermothelomyces thermophilus (strain ATCC 42464 / BCRC 31852 / DSM 1799)</name>
    <name type="common">Sporotrichum thermophile</name>
    <dbReference type="NCBI Taxonomy" id="573729"/>
    <lineage>
        <taxon>Eukaryota</taxon>
        <taxon>Fungi</taxon>
        <taxon>Dikarya</taxon>
        <taxon>Ascomycota</taxon>
        <taxon>Pezizomycotina</taxon>
        <taxon>Sordariomycetes</taxon>
        <taxon>Sordariomycetidae</taxon>
        <taxon>Sordariales</taxon>
        <taxon>Chaetomiaceae</taxon>
        <taxon>Thermothelomyces</taxon>
    </lineage>
</organism>
<dbReference type="HOGENOM" id="CLU_029865_0_0_1"/>